<dbReference type="PANTHER" id="PTHR11603">
    <property type="entry name" value="AAA FAMILY ATPASE"/>
    <property type="match status" value="1"/>
</dbReference>
<dbReference type="Proteomes" id="UP000440713">
    <property type="component" value="Unassembled WGS sequence"/>
</dbReference>
<feature type="transmembrane region" description="Helical" evidence="5">
    <location>
        <begin position="39"/>
        <end position="58"/>
    </location>
</feature>
<dbReference type="Gene3D" id="3.40.50.1010">
    <property type="entry name" value="5'-nuclease"/>
    <property type="match status" value="1"/>
</dbReference>
<feature type="transmembrane region" description="Helical" evidence="5">
    <location>
        <begin position="111"/>
        <end position="133"/>
    </location>
</feature>
<dbReference type="Pfam" id="PF01850">
    <property type="entry name" value="PIN"/>
    <property type="match status" value="1"/>
</dbReference>
<evidence type="ECO:0000313" key="7">
    <source>
        <dbReference type="EMBL" id="MST62734.1"/>
    </source>
</evidence>
<dbReference type="EMBL" id="VUNE01000003">
    <property type="protein sequence ID" value="MST62734.1"/>
    <property type="molecule type" value="Genomic_DNA"/>
</dbReference>
<reference evidence="7 8" key="1">
    <citation type="submission" date="2019-08" db="EMBL/GenBank/DDBJ databases">
        <title>In-depth cultivation of the pig gut microbiome towards novel bacterial diversity and tailored functional studies.</title>
        <authorList>
            <person name="Wylensek D."/>
            <person name="Hitch T.C.A."/>
            <person name="Clavel T."/>
        </authorList>
    </citation>
    <scope>NUCLEOTIDE SEQUENCE [LARGE SCALE GENOMIC DNA]</scope>
    <source>
        <strain evidence="7 8">WCA-SAB-591-4A-A</strain>
    </source>
</reference>
<sequence>MLRKIRRLLLAIIGFAIATTLYISLMKVFQEMMLGNAKYGYAAAIVTGLLFGLILYIAEPGINNAIKKMTMRFDKEMSVYSQVDIILGSVGLISGFLIAFLISGLLERISIVGPVLSMVAYIIFGLIGVRIGIRSKSEIINILKLRTNVAKNDKDHEKTNKKNKKGIPPKVLDTSVIIDGRIADICKTGFIEGKLVVPQFVLDELRHIADSADDMKRVRGRRGLDILNMIQEEGNIDVEVTSQDFDNIAEVDIKLLKLASVLNGKVVTNDYNLNKVAQVQGVEVLNINELSNAVKPIAIPGEEMVVTIVKEGKENQQGVAYLDDGTMIVVENGKNFIGETRNVVVTSILQTPAGRMIFAKVR</sequence>
<dbReference type="GO" id="GO:0016787">
    <property type="term" value="F:hydrolase activity"/>
    <property type="evidence" value="ECO:0007669"/>
    <property type="project" value="UniProtKB-KW"/>
</dbReference>
<proteinExistence type="predicted"/>
<comment type="caution">
    <text evidence="7">The sequence shown here is derived from an EMBL/GenBank/DDBJ whole genome shotgun (WGS) entry which is preliminary data.</text>
</comment>
<name>A0A6N7XH61_9FIRM</name>
<dbReference type="SUPFAM" id="SSF88723">
    <property type="entry name" value="PIN domain-like"/>
    <property type="match status" value="1"/>
</dbReference>
<evidence type="ECO:0000259" key="6">
    <source>
        <dbReference type="PROSITE" id="PS50926"/>
    </source>
</evidence>
<keyword evidence="3" id="KW-0378">Hydrolase</keyword>
<keyword evidence="5" id="KW-0472">Membrane</keyword>
<keyword evidence="5" id="KW-1133">Transmembrane helix</keyword>
<dbReference type="GO" id="GO:0004518">
    <property type="term" value="F:nuclease activity"/>
    <property type="evidence" value="ECO:0007669"/>
    <property type="project" value="UniProtKB-KW"/>
</dbReference>
<keyword evidence="5" id="KW-0812">Transmembrane</keyword>
<dbReference type="Pfam" id="PF01938">
    <property type="entry name" value="TRAM"/>
    <property type="match status" value="1"/>
</dbReference>
<comment type="cofactor">
    <cofactor evidence="1">
        <name>Mg(2+)</name>
        <dbReference type="ChEBI" id="CHEBI:18420"/>
    </cofactor>
</comment>
<accession>A0A6N7XH61</accession>
<dbReference type="CDD" id="cd09877">
    <property type="entry name" value="PIN_YacL-like"/>
    <property type="match status" value="1"/>
</dbReference>
<evidence type="ECO:0000256" key="2">
    <source>
        <dbReference type="ARBA" id="ARBA00022722"/>
    </source>
</evidence>
<evidence type="ECO:0000313" key="8">
    <source>
        <dbReference type="Proteomes" id="UP000440713"/>
    </source>
</evidence>
<gene>
    <name evidence="7" type="ORF">FYJ71_07110</name>
</gene>
<keyword evidence="8" id="KW-1185">Reference proteome</keyword>
<keyword evidence="2" id="KW-0540">Nuclease</keyword>
<evidence type="ECO:0000256" key="4">
    <source>
        <dbReference type="ARBA" id="ARBA00022842"/>
    </source>
</evidence>
<evidence type="ECO:0000256" key="3">
    <source>
        <dbReference type="ARBA" id="ARBA00022801"/>
    </source>
</evidence>
<evidence type="ECO:0000256" key="5">
    <source>
        <dbReference type="SAM" id="Phobius"/>
    </source>
</evidence>
<feature type="domain" description="TRAM" evidence="6">
    <location>
        <begin position="297"/>
        <end position="362"/>
    </location>
</feature>
<feature type="transmembrane region" description="Helical" evidence="5">
    <location>
        <begin position="7"/>
        <end position="27"/>
    </location>
</feature>
<evidence type="ECO:0000256" key="1">
    <source>
        <dbReference type="ARBA" id="ARBA00001946"/>
    </source>
</evidence>
<dbReference type="PROSITE" id="PS50926">
    <property type="entry name" value="TRAM"/>
    <property type="match status" value="1"/>
</dbReference>
<organism evidence="7 8">
    <name type="scientific">Peptostreptococcus porci</name>
    <dbReference type="NCBI Taxonomy" id="2652282"/>
    <lineage>
        <taxon>Bacteria</taxon>
        <taxon>Bacillati</taxon>
        <taxon>Bacillota</taxon>
        <taxon>Clostridia</taxon>
        <taxon>Peptostreptococcales</taxon>
        <taxon>Peptostreptococcaceae</taxon>
        <taxon>Peptostreptococcus</taxon>
    </lineage>
</organism>
<dbReference type="InterPro" id="IPR029060">
    <property type="entry name" value="PIN-like_dom_sf"/>
</dbReference>
<dbReference type="InterPro" id="IPR002792">
    <property type="entry name" value="TRAM_dom"/>
</dbReference>
<dbReference type="InterPro" id="IPR052041">
    <property type="entry name" value="Nucleic_acid_metab_PIN/TRAM"/>
</dbReference>
<feature type="transmembrane region" description="Helical" evidence="5">
    <location>
        <begin position="79"/>
        <end position="105"/>
    </location>
</feature>
<dbReference type="InterPro" id="IPR002716">
    <property type="entry name" value="PIN_dom"/>
</dbReference>
<dbReference type="SMART" id="SM00670">
    <property type="entry name" value="PINc"/>
    <property type="match status" value="1"/>
</dbReference>
<keyword evidence="4" id="KW-0460">Magnesium</keyword>
<dbReference type="AlphaFoldDB" id="A0A6N7XH61"/>
<dbReference type="RefSeq" id="WP_154538092.1">
    <property type="nucleotide sequence ID" value="NZ_JAQYHJ010000127.1"/>
</dbReference>
<protein>
    <submittedName>
        <fullName evidence="7">TRAM domain-containing protein</fullName>
    </submittedName>
</protein>
<dbReference type="PANTHER" id="PTHR11603:SF147">
    <property type="entry name" value="MEMBRANE PROTEIN"/>
    <property type="match status" value="1"/>
</dbReference>